<evidence type="ECO:0000313" key="3">
    <source>
        <dbReference type="Proteomes" id="UP000245410"/>
    </source>
</evidence>
<dbReference type="Proteomes" id="UP000245410">
    <property type="component" value="Unassembled WGS sequence"/>
</dbReference>
<organism evidence="2 3">
    <name type="scientific">Micromonospora acroterricola</name>
    <dbReference type="NCBI Taxonomy" id="2202421"/>
    <lineage>
        <taxon>Bacteria</taxon>
        <taxon>Bacillati</taxon>
        <taxon>Actinomycetota</taxon>
        <taxon>Actinomycetes</taxon>
        <taxon>Micromonosporales</taxon>
        <taxon>Micromonosporaceae</taxon>
        <taxon>Micromonospora</taxon>
    </lineage>
</organism>
<feature type="compositionally biased region" description="Basic residues" evidence="1">
    <location>
        <begin position="19"/>
        <end position="31"/>
    </location>
</feature>
<evidence type="ECO:0000313" key="2">
    <source>
        <dbReference type="EMBL" id="PWR05573.1"/>
    </source>
</evidence>
<reference evidence="2 3" key="1">
    <citation type="submission" date="2018-05" db="EMBL/GenBank/DDBJ databases">
        <title>Micromonospora atacamensis sp. nov., a novel actinobacteria isolated from high altitude Atacama Desert soil.</title>
        <authorList>
            <person name="Carro L."/>
            <person name="Golinska P."/>
            <person name="Klenk H.-P."/>
            <person name="Goodfellow M."/>
        </authorList>
    </citation>
    <scope>NUCLEOTIDE SEQUENCE [LARGE SCALE GENOMIC DNA]</scope>
    <source>
        <strain evidence="2 3">5R2A7</strain>
    </source>
</reference>
<dbReference type="RefSeq" id="WP_109820129.1">
    <property type="nucleotide sequence ID" value="NZ_QGKR01000303.1"/>
</dbReference>
<keyword evidence="3" id="KW-1185">Reference proteome</keyword>
<proteinExistence type="predicted"/>
<name>A0A317CZ05_9ACTN</name>
<accession>A0A317CZ05</accession>
<sequence length="66" mass="7427">MIRFSPTAPGSAGRPGAAGRHRRRHIGRHRRNDTLQRRTPNHESQLAYAILDGTLIAVDRLADQME</sequence>
<evidence type="ECO:0000256" key="1">
    <source>
        <dbReference type="SAM" id="MobiDB-lite"/>
    </source>
</evidence>
<dbReference type="EMBL" id="QGKR01000303">
    <property type="protein sequence ID" value="PWR05573.1"/>
    <property type="molecule type" value="Genomic_DNA"/>
</dbReference>
<gene>
    <name evidence="2" type="ORF">DKT68_26695</name>
</gene>
<comment type="caution">
    <text evidence="2">The sequence shown here is derived from an EMBL/GenBank/DDBJ whole genome shotgun (WGS) entry which is preliminary data.</text>
</comment>
<protein>
    <submittedName>
        <fullName evidence="2">Uncharacterized protein</fullName>
    </submittedName>
</protein>
<feature type="region of interest" description="Disordered" evidence="1">
    <location>
        <begin position="1"/>
        <end position="44"/>
    </location>
</feature>
<dbReference type="AlphaFoldDB" id="A0A317CZ05"/>